<gene>
    <name evidence="12" type="primary">LOC112047011</name>
</gene>
<evidence type="ECO:0000256" key="8">
    <source>
        <dbReference type="SAM" id="MobiDB-lite"/>
    </source>
</evidence>
<evidence type="ECO:0000256" key="3">
    <source>
        <dbReference type="ARBA" id="ARBA00022771"/>
    </source>
</evidence>
<keyword evidence="5" id="KW-0539">Nucleus</keyword>
<keyword evidence="11" id="KW-1185">Reference proteome</keyword>
<dbReference type="Gene3D" id="3.30.160.60">
    <property type="entry name" value="Classic Zinc Finger"/>
    <property type="match status" value="6"/>
</dbReference>
<feature type="binding site" evidence="7">
    <location>
        <position position="5"/>
    </location>
    <ligand>
        <name>Zn(2+)</name>
        <dbReference type="ChEBI" id="CHEBI:29105"/>
    </ligand>
</feature>
<reference evidence="12" key="1">
    <citation type="submission" date="2025-08" db="UniProtKB">
        <authorList>
            <consortium name="RefSeq"/>
        </authorList>
    </citation>
    <scope>IDENTIFICATION</scope>
</reference>
<dbReference type="PANTHER" id="PTHR24393:SF34">
    <property type="entry name" value="PR_SET DOMAIN 13"/>
    <property type="match status" value="1"/>
</dbReference>
<feature type="domain" description="C2H2-type" evidence="9">
    <location>
        <begin position="409"/>
        <end position="436"/>
    </location>
</feature>
<dbReference type="InterPro" id="IPR036236">
    <property type="entry name" value="Znf_C2H2_sf"/>
</dbReference>
<dbReference type="SUPFAM" id="SSF57716">
    <property type="entry name" value="Glucocorticoid receptor-like (DNA-binding domain)"/>
    <property type="match status" value="1"/>
</dbReference>
<dbReference type="SMART" id="SM00355">
    <property type="entry name" value="ZnF_C2H2"/>
    <property type="match status" value="9"/>
</dbReference>
<dbReference type="GO" id="GO:0005634">
    <property type="term" value="C:nucleus"/>
    <property type="evidence" value="ECO:0007669"/>
    <property type="project" value="UniProtKB-SubCell"/>
</dbReference>
<keyword evidence="1 7" id="KW-0479">Metal-binding</keyword>
<dbReference type="GO" id="GO:0003700">
    <property type="term" value="F:DNA-binding transcription factor activity"/>
    <property type="evidence" value="ECO:0007669"/>
    <property type="project" value="TreeGrafter"/>
</dbReference>
<feature type="region of interest" description="Disordered" evidence="8">
    <location>
        <begin position="106"/>
        <end position="126"/>
    </location>
</feature>
<dbReference type="KEGG" id="bany:112047011"/>
<proteinExistence type="predicted"/>
<dbReference type="PROSITE" id="PS51915">
    <property type="entry name" value="ZAD"/>
    <property type="match status" value="1"/>
</dbReference>
<dbReference type="GO" id="GO:0000978">
    <property type="term" value="F:RNA polymerase II cis-regulatory region sequence-specific DNA binding"/>
    <property type="evidence" value="ECO:0007669"/>
    <property type="project" value="TreeGrafter"/>
</dbReference>
<evidence type="ECO:0000259" key="10">
    <source>
        <dbReference type="PROSITE" id="PS51915"/>
    </source>
</evidence>
<feature type="binding site" evidence="7">
    <location>
        <position position="48"/>
    </location>
    <ligand>
        <name>Zn(2+)</name>
        <dbReference type="ChEBI" id="CHEBI:29105"/>
    </ligand>
</feature>
<keyword evidence="2" id="KW-0677">Repeat</keyword>
<evidence type="ECO:0000256" key="1">
    <source>
        <dbReference type="ARBA" id="ARBA00022723"/>
    </source>
</evidence>
<evidence type="ECO:0000256" key="5">
    <source>
        <dbReference type="ARBA" id="ARBA00023242"/>
    </source>
</evidence>
<dbReference type="PROSITE" id="PS50157">
    <property type="entry name" value="ZINC_FINGER_C2H2_2"/>
    <property type="match status" value="6"/>
</dbReference>
<feature type="domain" description="C2H2-type" evidence="9">
    <location>
        <begin position="437"/>
        <end position="464"/>
    </location>
</feature>
<dbReference type="PROSITE" id="PS00028">
    <property type="entry name" value="ZINC_FINGER_C2H2_1"/>
    <property type="match status" value="6"/>
</dbReference>
<dbReference type="GO" id="GO:0006357">
    <property type="term" value="P:regulation of transcription by RNA polymerase II"/>
    <property type="evidence" value="ECO:0007669"/>
    <property type="project" value="TreeGrafter"/>
</dbReference>
<protein>
    <submittedName>
        <fullName evidence="12">Zinc finger protein 79</fullName>
    </submittedName>
</protein>
<dbReference type="GeneID" id="112047011"/>
<evidence type="ECO:0000256" key="4">
    <source>
        <dbReference type="ARBA" id="ARBA00022833"/>
    </source>
</evidence>
<feature type="compositionally biased region" description="Basic and acidic residues" evidence="8">
    <location>
        <begin position="116"/>
        <end position="125"/>
    </location>
</feature>
<feature type="domain" description="C2H2-type" evidence="9">
    <location>
        <begin position="493"/>
        <end position="520"/>
    </location>
</feature>
<feature type="binding site" evidence="7">
    <location>
        <position position="51"/>
    </location>
    <ligand>
        <name>Zn(2+)</name>
        <dbReference type="ChEBI" id="CHEBI:29105"/>
    </ligand>
</feature>
<dbReference type="Pfam" id="PF07776">
    <property type="entry name" value="zf-AD"/>
    <property type="match status" value="1"/>
</dbReference>
<evidence type="ECO:0000313" key="11">
    <source>
        <dbReference type="Proteomes" id="UP001652582"/>
    </source>
</evidence>
<evidence type="ECO:0000256" key="6">
    <source>
        <dbReference type="PROSITE-ProRule" id="PRU00042"/>
    </source>
</evidence>
<dbReference type="Pfam" id="PF00096">
    <property type="entry name" value="zf-C2H2"/>
    <property type="match status" value="3"/>
</dbReference>
<organism evidence="11 12">
    <name type="scientific">Bicyclus anynana</name>
    <name type="common">Squinting bush brown butterfly</name>
    <dbReference type="NCBI Taxonomy" id="110368"/>
    <lineage>
        <taxon>Eukaryota</taxon>
        <taxon>Metazoa</taxon>
        <taxon>Ecdysozoa</taxon>
        <taxon>Arthropoda</taxon>
        <taxon>Hexapoda</taxon>
        <taxon>Insecta</taxon>
        <taxon>Pterygota</taxon>
        <taxon>Neoptera</taxon>
        <taxon>Endopterygota</taxon>
        <taxon>Lepidoptera</taxon>
        <taxon>Glossata</taxon>
        <taxon>Ditrysia</taxon>
        <taxon>Papilionoidea</taxon>
        <taxon>Nymphalidae</taxon>
        <taxon>Satyrinae</taxon>
        <taxon>Satyrini</taxon>
        <taxon>Mycalesina</taxon>
        <taxon>Bicyclus</taxon>
    </lineage>
</organism>
<sequence length="538" mass="61149">MDDICRLCCSTKFVNNYIFDDENALFIKMSLYLPIKVFKNDQLPQKICDRCSCKVNDFYQFCNETIEVQNRLKTLLLGNIPVNNSVDLTVIKQDTDSELLTPHYLQQEKSTQTDSTAREIKHEPESFPVHSVIKKEDYDSDDFASQDLPSENSEDELLIELKKKKRTKKPDARNGDVKQKKSRKKKEQHVNWDLGADDIKNVLASNGFKEVLVKQEAEELDARRLAQDYCCCMCFEECDSRAALLLHYQTHARKAEAAELAPPPALGEPPRCLRCQKVVPASQWAEHWRRHFARDVRPYHCAVCFRAFRDHHQILKHGLTHSAEELRAEAEGAEEAGSGAGADAQKRFACDVCPEGFVYMRCLLSHRTRAHPEAAARALRLRCALCQRSFAHANSLRRHLRVHSGERNFLCSVCGKALSSREHLKFHLRIHSGYKPHECRTCGKGFVKKCNLTLHERVHSGEKPHVCSHCGKAFSQRSTLVIHERYHSGARPYSCGLCGRGFVAKGLLSMHLKTACVSLPPPPPPPPPLVRAHRLSSR</sequence>
<feature type="domain" description="C2H2-type" evidence="9">
    <location>
        <begin position="465"/>
        <end position="492"/>
    </location>
</feature>
<dbReference type="InterPro" id="IPR012934">
    <property type="entry name" value="Znf_AD"/>
</dbReference>
<name>A0A6J1MYK5_BICAN</name>
<keyword evidence="4 7" id="KW-0862">Zinc</keyword>
<feature type="domain" description="ZAD" evidence="10">
    <location>
        <begin position="3"/>
        <end position="75"/>
    </location>
</feature>
<evidence type="ECO:0000256" key="2">
    <source>
        <dbReference type="ARBA" id="ARBA00022737"/>
    </source>
</evidence>
<evidence type="ECO:0000259" key="9">
    <source>
        <dbReference type="PROSITE" id="PS50157"/>
    </source>
</evidence>
<feature type="region of interest" description="Disordered" evidence="8">
    <location>
        <begin position="161"/>
        <end position="189"/>
    </location>
</feature>
<dbReference type="SMART" id="SM00868">
    <property type="entry name" value="zf-AD"/>
    <property type="match status" value="1"/>
</dbReference>
<dbReference type="SUPFAM" id="SSF57667">
    <property type="entry name" value="beta-beta-alpha zinc fingers"/>
    <property type="match status" value="3"/>
</dbReference>
<feature type="domain" description="C2H2-type" evidence="9">
    <location>
        <begin position="299"/>
        <end position="326"/>
    </location>
</feature>
<dbReference type="AlphaFoldDB" id="A0A6J1MYK5"/>
<dbReference type="RefSeq" id="XP_023939674.2">
    <property type="nucleotide sequence ID" value="XM_024083906.2"/>
</dbReference>
<dbReference type="PANTHER" id="PTHR24393">
    <property type="entry name" value="ZINC FINGER PROTEIN"/>
    <property type="match status" value="1"/>
</dbReference>
<dbReference type="OrthoDB" id="3437960at2759"/>
<dbReference type="Gene3D" id="3.40.1800.20">
    <property type="match status" value="1"/>
</dbReference>
<dbReference type="GO" id="GO:0008270">
    <property type="term" value="F:zinc ion binding"/>
    <property type="evidence" value="ECO:0007669"/>
    <property type="project" value="UniProtKB-UniRule"/>
</dbReference>
<dbReference type="Proteomes" id="UP001652582">
    <property type="component" value="Chromosome 25"/>
</dbReference>
<feature type="domain" description="C2H2-type" evidence="9">
    <location>
        <begin position="381"/>
        <end position="408"/>
    </location>
</feature>
<feature type="compositionally biased region" description="Basic and acidic residues" evidence="8">
    <location>
        <begin position="169"/>
        <end position="179"/>
    </location>
</feature>
<dbReference type="InterPro" id="IPR013087">
    <property type="entry name" value="Znf_C2H2_type"/>
</dbReference>
<accession>A0A6J1MYK5</accession>
<keyword evidence="3 6" id="KW-0863">Zinc-finger</keyword>
<evidence type="ECO:0000313" key="12">
    <source>
        <dbReference type="RefSeq" id="XP_023939674.2"/>
    </source>
</evidence>
<evidence type="ECO:0000256" key="7">
    <source>
        <dbReference type="PROSITE-ProRule" id="PRU01263"/>
    </source>
</evidence>
<feature type="binding site" evidence="7">
    <location>
        <position position="8"/>
    </location>
    <ligand>
        <name>Zn(2+)</name>
        <dbReference type="ChEBI" id="CHEBI:29105"/>
    </ligand>
</feature>